<dbReference type="OrthoDB" id="5544992at2759"/>
<organism evidence="2 3">
    <name type="scientific">Striga hermonthica</name>
    <name type="common">Purple witchweed</name>
    <name type="synonym">Buchnera hermonthica</name>
    <dbReference type="NCBI Taxonomy" id="68872"/>
    <lineage>
        <taxon>Eukaryota</taxon>
        <taxon>Viridiplantae</taxon>
        <taxon>Streptophyta</taxon>
        <taxon>Embryophyta</taxon>
        <taxon>Tracheophyta</taxon>
        <taxon>Spermatophyta</taxon>
        <taxon>Magnoliopsida</taxon>
        <taxon>eudicotyledons</taxon>
        <taxon>Gunneridae</taxon>
        <taxon>Pentapetalae</taxon>
        <taxon>asterids</taxon>
        <taxon>lamiids</taxon>
        <taxon>Lamiales</taxon>
        <taxon>Orobanchaceae</taxon>
        <taxon>Buchnereae</taxon>
        <taxon>Striga</taxon>
    </lineage>
</organism>
<dbReference type="PANTHER" id="PTHR37610:SF40">
    <property type="entry name" value="OS01G0909600 PROTEIN"/>
    <property type="match status" value="1"/>
</dbReference>
<dbReference type="Proteomes" id="UP001153555">
    <property type="component" value="Unassembled WGS sequence"/>
</dbReference>
<dbReference type="AlphaFoldDB" id="A0A9N7RDF8"/>
<evidence type="ECO:0000259" key="1">
    <source>
        <dbReference type="Pfam" id="PF14244"/>
    </source>
</evidence>
<evidence type="ECO:0000313" key="2">
    <source>
        <dbReference type="EMBL" id="CAA0825271.1"/>
    </source>
</evidence>
<comment type="caution">
    <text evidence="2">The sequence shown here is derived from an EMBL/GenBank/DDBJ whole genome shotgun (WGS) entry which is preliminary data.</text>
</comment>
<proteinExistence type="predicted"/>
<protein>
    <recommendedName>
        <fullName evidence="1">Retrotransposon Copia-like N-terminal domain-containing protein</fullName>
    </recommendedName>
</protein>
<feature type="domain" description="Retrotransposon Copia-like N-terminal" evidence="1">
    <location>
        <begin position="22"/>
        <end position="67"/>
    </location>
</feature>
<dbReference type="Pfam" id="PF14244">
    <property type="entry name" value="Retrotran_gag_3"/>
    <property type="match status" value="1"/>
</dbReference>
<sequence length="129" mass="14873">MATRAHGETIAVSHDDPMHLQTSDHPGLHLLSVQLNESNFLSWRRVVLISLGAKNKLEFINGKLAAPSETDDDYISWKKVDYTVISWLLNSISPEIVEGYGMSVRPWHHYLFVPALNRRNYWKWILETS</sequence>
<reference evidence="2" key="1">
    <citation type="submission" date="2019-12" db="EMBL/GenBank/DDBJ databases">
        <authorList>
            <person name="Scholes J."/>
        </authorList>
    </citation>
    <scope>NUCLEOTIDE SEQUENCE</scope>
</reference>
<dbReference type="PANTHER" id="PTHR37610">
    <property type="entry name" value="CCHC-TYPE DOMAIN-CONTAINING PROTEIN"/>
    <property type="match status" value="1"/>
</dbReference>
<accession>A0A9N7RDF8</accession>
<name>A0A9N7RDF8_STRHE</name>
<gene>
    <name evidence="2" type="ORF">SHERM_22054</name>
</gene>
<dbReference type="EMBL" id="CACSLK010026072">
    <property type="protein sequence ID" value="CAA0825271.1"/>
    <property type="molecule type" value="Genomic_DNA"/>
</dbReference>
<keyword evidence="3" id="KW-1185">Reference proteome</keyword>
<evidence type="ECO:0000313" key="3">
    <source>
        <dbReference type="Proteomes" id="UP001153555"/>
    </source>
</evidence>
<dbReference type="InterPro" id="IPR029472">
    <property type="entry name" value="Copia-like_N"/>
</dbReference>